<dbReference type="RefSeq" id="WP_379559138.1">
    <property type="nucleotide sequence ID" value="NZ_JBHTJS010000052.1"/>
</dbReference>
<evidence type="ECO:0000256" key="10">
    <source>
        <dbReference type="RuleBase" id="RU000532"/>
    </source>
</evidence>
<keyword evidence="9" id="KW-0963">Cytoplasm</keyword>
<proteinExistence type="inferred from homology"/>
<dbReference type="EMBL" id="JBHTJS010000052">
    <property type="protein sequence ID" value="MFD1009136.1"/>
    <property type="molecule type" value="Genomic_DNA"/>
</dbReference>
<evidence type="ECO:0000256" key="9">
    <source>
        <dbReference type="HAMAP-Rule" id="MF_00145"/>
    </source>
</evidence>
<evidence type="ECO:0000256" key="4">
    <source>
        <dbReference type="ARBA" id="ARBA00013061"/>
    </source>
</evidence>
<comment type="caution">
    <text evidence="9">Lacks conserved residue(s) required for the propagation of feature annotation.</text>
</comment>
<dbReference type="PRINTS" id="PR00477">
    <property type="entry name" value="PHGLYCKINASE"/>
</dbReference>
<dbReference type="Pfam" id="PF00162">
    <property type="entry name" value="PGK"/>
    <property type="match status" value="1"/>
</dbReference>
<evidence type="ECO:0000313" key="12">
    <source>
        <dbReference type="Proteomes" id="UP001597048"/>
    </source>
</evidence>
<comment type="caution">
    <text evidence="11">The sequence shown here is derived from an EMBL/GenBank/DDBJ whole genome shotgun (WGS) entry which is preliminary data.</text>
</comment>
<feature type="binding site" evidence="9">
    <location>
        <begin position="340"/>
        <end position="343"/>
    </location>
    <ligand>
        <name>ATP</name>
        <dbReference type="ChEBI" id="CHEBI:30616"/>
    </ligand>
</feature>
<comment type="subunit">
    <text evidence="3 9">Monomer.</text>
</comment>
<dbReference type="PANTHER" id="PTHR11406:SF23">
    <property type="entry name" value="PHOSPHOGLYCERATE KINASE 1, CHLOROPLASTIC-RELATED"/>
    <property type="match status" value="1"/>
</dbReference>
<name>A0ABW3KLS1_9GAMM</name>
<keyword evidence="12" id="KW-1185">Reference proteome</keyword>
<dbReference type="HAMAP" id="MF_00145">
    <property type="entry name" value="Phosphoglyc_kinase"/>
    <property type="match status" value="1"/>
</dbReference>
<feature type="binding site" evidence="9">
    <location>
        <begin position="59"/>
        <end position="62"/>
    </location>
    <ligand>
        <name>substrate</name>
    </ligand>
</feature>
<feature type="binding site" evidence="9">
    <location>
        <position position="113"/>
    </location>
    <ligand>
        <name>substrate</name>
    </ligand>
</feature>
<keyword evidence="6 9" id="KW-0547">Nucleotide-binding</keyword>
<keyword evidence="9" id="KW-0324">Glycolysis</keyword>
<feature type="binding site" evidence="9">
    <location>
        <position position="36"/>
    </location>
    <ligand>
        <name>substrate</name>
    </ligand>
</feature>
<accession>A0ABW3KLS1</accession>
<evidence type="ECO:0000313" key="11">
    <source>
        <dbReference type="EMBL" id="MFD1009136.1"/>
    </source>
</evidence>
<sequence length="392" mass="41339">MSVMNMNELDLSGKRVLIRADLNVPIKNGSVSSDARILASLPTIKSALAQGAKVMVTSHLGRPSEGEFVEAFSLQPVVDYLQKALSIPVRLASDYLNGVELAANELVVLENVRFNVGEKKDDETLSRQYAALCDVFVMDAFGTAHRAQASTHGVAKFAPVACAGPLLVAELDALAKALDNPARPLVAVVGGSKVSSKLTVLESLSTIADQLVVGGGISNTFVAAAGYNVGKSLHEADLIPEAQRLMAKCDIPLPTDVRTATEFSDTAIATVKNVSEVQDNEQILDLGDESAHALADILKKAKTIIWNGPVGVFEFENFRRGTDIVAKAIAESDAFSIAGGGDTLAAIDLFGIKDQISYISTGGGAFLEFVEGKTLPAVAMLEQRAKEAGSKQ</sequence>
<evidence type="ECO:0000256" key="7">
    <source>
        <dbReference type="ARBA" id="ARBA00022777"/>
    </source>
</evidence>
<feature type="binding site" evidence="9">
    <location>
        <position position="146"/>
    </location>
    <ligand>
        <name>substrate</name>
    </ligand>
</feature>
<dbReference type="PANTHER" id="PTHR11406">
    <property type="entry name" value="PHOSPHOGLYCERATE KINASE"/>
    <property type="match status" value="1"/>
</dbReference>
<dbReference type="GO" id="GO:0004618">
    <property type="term" value="F:phosphoglycerate kinase activity"/>
    <property type="evidence" value="ECO:0007669"/>
    <property type="project" value="UniProtKB-EC"/>
</dbReference>
<dbReference type="PIRSF" id="PIRSF000724">
    <property type="entry name" value="Pgk"/>
    <property type="match status" value="1"/>
</dbReference>
<organism evidence="11 12">
    <name type="scientific">Oceanisphaera ostreae</name>
    <dbReference type="NCBI Taxonomy" id="914151"/>
    <lineage>
        <taxon>Bacteria</taxon>
        <taxon>Pseudomonadati</taxon>
        <taxon>Pseudomonadota</taxon>
        <taxon>Gammaproteobacteria</taxon>
        <taxon>Aeromonadales</taxon>
        <taxon>Aeromonadaceae</taxon>
        <taxon>Oceanisphaera</taxon>
    </lineage>
</organism>
<feature type="binding site" evidence="9">
    <location>
        <begin position="21"/>
        <end position="23"/>
    </location>
    <ligand>
        <name>substrate</name>
    </ligand>
</feature>
<dbReference type="InterPro" id="IPR036043">
    <property type="entry name" value="Phosphoglycerate_kinase_sf"/>
</dbReference>
<comment type="catalytic activity">
    <reaction evidence="1 9 10">
        <text>(2R)-3-phosphoglycerate + ATP = (2R)-3-phospho-glyceroyl phosphate + ADP</text>
        <dbReference type="Rhea" id="RHEA:14801"/>
        <dbReference type="ChEBI" id="CHEBI:30616"/>
        <dbReference type="ChEBI" id="CHEBI:57604"/>
        <dbReference type="ChEBI" id="CHEBI:58272"/>
        <dbReference type="ChEBI" id="CHEBI:456216"/>
        <dbReference type="EC" id="2.7.2.3"/>
    </reaction>
</comment>
<evidence type="ECO:0000256" key="2">
    <source>
        <dbReference type="ARBA" id="ARBA00008982"/>
    </source>
</evidence>
<comment type="subcellular location">
    <subcellularLocation>
        <location evidence="9">Cytoplasm</location>
    </subcellularLocation>
</comment>
<evidence type="ECO:0000256" key="3">
    <source>
        <dbReference type="ARBA" id="ARBA00011245"/>
    </source>
</evidence>
<dbReference type="Proteomes" id="UP001597048">
    <property type="component" value="Unassembled WGS sequence"/>
</dbReference>
<dbReference type="EC" id="2.7.2.3" evidence="4 9"/>
<reference evidence="12" key="1">
    <citation type="journal article" date="2019" name="Int. J. Syst. Evol. Microbiol.">
        <title>The Global Catalogue of Microorganisms (GCM) 10K type strain sequencing project: providing services to taxonomists for standard genome sequencing and annotation.</title>
        <authorList>
            <consortium name="The Broad Institute Genomics Platform"/>
            <consortium name="The Broad Institute Genome Sequencing Center for Infectious Disease"/>
            <person name="Wu L."/>
            <person name="Ma J."/>
        </authorList>
    </citation>
    <scope>NUCLEOTIDE SEQUENCE [LARGE SCALE GENOMIC DNA]</scope>
    <source>
        <strain evidence="12">CCUG 60525</strain>
    </source>
</reference>
<evidence type="ECO:0000256" key="5">
    <source>
        <dbReference type="ARBA" id="ARBA00022679"/>
    </source>
</evidence>
<protein>
    <recommendedName>
        <fullName evidence="4 9">Phosphoglycerate kinase</fullName>
        <ecNumber evidence="4 9">2.7.2.3</ecNumber>
    </recommendedName>
</protein>
<dbReference type="InterPro" id="IPR001576">
    <property type="entry name" value="Phosphoglycerate_kinase"/>
</dbReference>
<feature type="binding site" evidence="9">
    <location>
        <position position="197"/>
    </location>
    <ligand>
        <name>ATP</name>
        <dbReference type="ChEBI" id="CHEBI:30616"/>
    </ligand>
</feature>
<evidence type="ECO:0000256" key="1">
    <source>
        <dbReference type="ARBA" id="ARBA00000642"/>
    </source>
</evidence>
<comment type="similarity">
    <text evidence="2 9 10">Belongs to the phosphoglycerate kinase family.</text>
</comment>
<dbReference type="InterPro" id="IPR015824">
    <property type="entry name" value="Phosphoglycerate_kinase_N"/>
</dbReference>
<dbReference type="Gene3D" id="3.40.50.1260">
    <property type="entry name" value="Phosphoglycerate kinase, N-terminal domain"/>
    <property type="match status" value="2"/>
</dbReference>
<feature type="binding site" evidence="9">
    <location>
        <position position="314"/>
    </location>
    <ligand>
        <name>ATP</name>
        <dbReference type="ChEBI" id="CHEBI:30616"/>
    </ligand>
</feature>
<gene>
    <name evidence="9" type="primary">pgk</name>
    <name evidence="11" type="ORF">ACFQ1C_13375</name>
</gene>
<keyword evidence="8 9" id="KW-0067">ATP-binding</keyword>
<dbReference type="InterPro" id="IPR015911">
    <property type="entry name" value="Phosphoglycerate_kinase_CS"/>
</dbReference>
<keyword evidence="5 9" id="KW-0808">Transferase</keyword>
<evidence type="ECO:0000256" key="8">
    <source>
        <dbReference type="ARBA" id="ARBA00022840"/>
    </source>
</evidence>
<dbReference type="SUPFAM" id="SSF53748">
    <property type="entry name" value="Phosphoglycerate kinase"/>
    <property type="match status" value="1"/>
</dbReference>
<evidence type="ECO:0000256" key="6">
    <source>
        <dbReference type="ARBA" id="ARBA00022741"/>
    </source>
</evidence>
<dbReference type="PROSITE" id="PS00111">
    <property type="entry name" value="PGLYCERATE_KINASE"/>
    <property type="match status" value="1"/>
</dbReference>
<keyword evidence="7 9" id="KW-0418">Kinase</keyword>
<comment type="pathway">
    <text evidence="9">Carbohydrate degradation; glycolysis; pyruvate from D-glyceraldehyde 3-phosphate: step 2/5.</text>
</comment>